<feature type="active site" description="Nucleophile" evidence="1">
    <location>
        <position position="12"/>
    </location>
</feature>
<reference evidence="2 3" key="1">
    <citation type="journal article" date="2015" name="Genome Biol. Evol.">
        <title>Comparative Genomics of a Bacterivorous Green Alga Reveals Evolutionary Causalities and Consequences of Phago-Mixotrophic Mode of Nutrition.</title>
        <authorList>
            <person name="Burns J.A."/>
            <person name="Paasch A."/>
            <person name="Narechania A."/>
            <person name="Kim E."/>
        </authorList>
    </citation>
    <scope>NUCLEOTIDE SEQUENCE [LARGE SCALE GENOMIC DNA]</scope>
    <source>
        <strain evidence="2 3">PLY_AMNH</strain>
    </source>
</reference>
<dbReference type="InterPro" id="IPR036412">
    <property type="entry name" value="HAD-like_sf"/>
</dbReference>
<dbReference type="InterPro" id="IPR052419">
    <property type="entry name" value="5_3-deoxyribonucleotidase-like"/>
</dbReference>
<dbReference type="PANTHER" id="PTHR35134">
    <property type="entry name" value="NUCLEOTIDASE YQFW-RELATED"/>
    <property type="match status" value="1"/>
</dbReference>
<gene>
    <name evidence="2" type="ORF">CYMTET_37629</name>
</gene>
<comment type="caution">
    <text evidence="2">The sequence shown here is derived from an EMBL/GenBank/DDBJ whole genome shotgun (WGS) entry which is preliminary data.</text>
</comment>
<dbReference type="InterPro" id="IPR023214">
    <property type="entry name" value="HAD_sf"/>
</dbReference>
<accession>A0AAE0F6G8</accession>
<evidence type="ECO:0000256" key="1">
    <source>
        <dbReference type="PIRSR" id="PIRSR610708-1"/>
    </source>
</evidence>
<dbReference type="Pfam" id="PF06941">
    <property type="entry name" value="NT5C"/>
    <property type="match status" value="1"/>
</dbReference>
<dbReference type="InterPro" id="IPR010708">
    <property type="entry name" value="5'(3')-deoxyribonucleotidase"/>
</dbReference>
<name>A0AAE0F6G8_9CHLO</name>
<organism evidence="2 3">
    <name type="scientific">Cymbomonas tetramitiformis</name>
    <dbReference type="NCBI Taxonomy" id="36881"/>
    <lineage>
        <taxon>Eukaryota</taxon>
        <taxon>Viridiplantae</taxon>
        <taxon>Chlorophyta</taxon>
        <taxon>Pyramimonadophyceae</taxon>
        <taxon>Pyramimonadales</taxon>
        <taxon>Pyramimonadaceae</taxon>
        <taxon>Cymbomonas</taxon>
    </lineage>
</organism>
<feature type="active site" description="Proton donor" evidence="1">
    <location>
        <position position="14"/>
    </location>
</feature>
<proteinExistence type="predicted"/>
<dbReference type="GO" id="GO:0009264">
    <property type="term" value="P:deoxyribonucleotide catabolic process"/>
    <property type="evidence" value="ECO:0007669"/>
    <property type="project" value="InterPro"/>
</dbReference>
<evidence type="ECO:0000313" key="3">
    <source>
        <dbReference type="Proteomes" id="UP001190700"/>
    </source>
</evidence>
<protein>
    <submittedName>
        <fullName evidence="2">Uncharacterized protein</fullName>
    </submittedName>
</protein>
<dbReference type="AlphaFoldDB" id="A0AAE0F6G8"/>
<sequence>MVHSEKPVIAVDCDEVLAQFLPALIRYHNAKYSTTLELKDFHSYRFCEVWGGTNEEATEKIHDFFETDHFLRDLAPMPGALEVLESFKEKFTFVVVTSRQHIIEQATRDWLQNYFPNVFSDALFGNHWTKDSPDPNAINATKRTKPEMCQAVNAIAIIDDAPSYAVQCADVVKKVLLYGTYSYNANPEGGLPANVVRTVDWEEFSKTCLPKGLNRHTRRSVSCGLAVIDNST</sequence>
<dbReference type="PANTHER" id="PTHR35134:SF2">
    <property type="entry name" value="NUCLEOTIDASE YQFW-RELATED"/>
    <property type="match status" value="1"/>
</dbReference>
<evidence type="ECO:0000313" key="2">
    <source>
        <dbReference type="EMBL" id="KAK3253102.1"/>
    </source>
</evidence>
<dbReference type="Gene3D" id="3.40.50.1000">
    <property type="entry name" value="HAD superfamily/HAD-like"/>
    <property type="match status" value="1"/>
</dbReference>
<dbReference type="GO" id="GO:0008253">
    <property type="term" value="F:5'-nucleotidase activity"/>
    <property type="evidence" value="ECO:0007669"/>
    <property type="project" value="InterPro"/>
</dbReference>
<dbReference type="SUPFAM" id="SSF56784">
    <property type="entry name" value="HAD-like"/>
    <property type="match status" value="1"/>
</dbReference>
<dbReference type="Proteomes" id="UP001190700">
    <property type="component" value="Unassembled WGS sequence"/>
</dbReference>
<dbReference type="EMBL" id="LGRX02025007">
    <property type="protein sequence ID" value="KAK3253102.1"/>
    <property type="molecule type" value="Genomic_DNA"/>
</dbReference>
<keyword evidence="3" id="KW-1185">Reference proteome</keyword>